<feature type="compositionally biased region" description="Basic and acidic residues" evidence="2">
    <location>
        <begin position="137"/>
        <end position="147"/>
    </location>
</feature>
<proteinExistence type="inferred from homology"/>
<sequence>MMVVIADNAMVMPEPMQFPVVGGASEVSQQWFIDERDGFISWMRGEFAAANAIVDLLIHHLRVTGSPGEYESVVGLIHQRRFHWTSILHMQQYFPVTDIASSLQQVEWRRQQMPPRPSYGPKGKDGRKSGFGNRYGHRSDGVRDSRDSGVAATENGISEKRENEDENKNGGAQTSLAKDSPANDQRDGVLNGSRSQANISLKEGWNPVENKCTELDPSVEGLEGSSQVFDCRGACNNSAEIVAKMTPNQDGNQKVTPIPKYFMAKEMSDGTMVNVVEGLYLYEDVLDSSEITRLVSLANEMRDAGRKGEITGQTLVILKRPMKGHGREMIQFGIPIAEGPAEDETTVLISAERKVEEIPSLLQDLLDRLVQLQILAVKSDFCVIDFFYEGDHSQPHSWPPWYGRPVCNLLLTDCDFVYGRTMRSDHRGDYNGSLRLTLTAGSLLVMQGKSADLAKRAIPSLRKQRILLTFGKSRPKKTVVSEGLVSPSSALHPASGPSSTRPLNFLRHPSGRKNCGVVPTTGLLQAPPVHPQNVLLPHVAQPLFVPPLVVASAALPFSTPATLPPPTAGWPVGAPRFPVPGTGVFLPPGSVHSPPSQQLPVASMSAEAIYAPHTLALAHSNVAEKSNCNSDVSPKVLPKTFPKSQTSLTETQLECNGCLSNGNVSPNKEQQIALTNNLTENVDGKA</sequence>
<dbReference type="InterPro" id="IPR044842">
    <property type="entry name" value="ALKBH9B/ALKBH10B-like"/>
</dbReference>
<feature type="compositionally biased region" description="Basic and acidic residues" evidence="2">
    <location>
        <begin position="157"/>
        <end position="168"/>
    </location>
</feature>
<accession>A0AAQ3Q9W9</accession>
<dbReference type="GO" id="GO:0032451">
    <property type="term" value="F:demethylase activity"/>
    <property type="evidence" value="ECO:0007669"/>
    <property type="project" value="InterPro"/>
</dbReference>
<name>A0AAQ3Q9W9_9LILI</name>
<protein>
    <recommendedName>
        <fullName evidence="5">Hydroxyproline-rich glycoprotein family protein</fullName>
    </recommendedName>
</protein>
<dbReference type="Proteomes" id="UP001327560">
    <property type="component" value="Chromosome 3"/>
</dbReference>
<dbReference type="EMBL" id="CP136892">
    <property type="protein sequence ID" value="WOL00990.1"/>
    <property type="molecule type" value="Genomic_DNA"/>
</dbReference>
<evidence type="ECO:0000313" key="4">
    <source>
        <dbReference type="Proteomes" id="UP001327560"/>
    </source>
</evidence>
<dbReference type="GO" id="GO:0006402">
    <property type="term" value="P:mRNA catabolic process"/>
    <property type="evidence" value="ECO:0007669"/>
    <property type="project" value="InterPro"/>
</dbReference>
<evidence type="ECO:0008006" key="5">
    <source>
        <dbReference type="Google" id="ProtNLM"/>
    </source>
</evidence>
<feature type="region of interest" description="Disordered" evidence="2">
    <location>
        <begin position="109"/>
        <end position="202"/>
    </location>
</feature>
<evidence type="ECO:0000256" key="1">
    <source>
        <dbReference type="ARBA" id="ARBA00007879"/>
    </source>
</evidence>
<comment type="similarity">
    <text evidence="1">Belongs to the alkB family.</text>
</comment>
<dbReference type="GO" id="GO:0003729">
    <property type="term" value="F:mRNA binding"/>
    <property type="evidence" value="ECO:0007669"/>
    <property type="project" value="InterPro"/>
</dbReference>
<dbReference type="PANTHER" id="PTHR31447:SF0">
    <property type="entry name" value="HYDROXYPROLINE-RICH GLYCOPROTEIN FAMILY PROTEIN"/>
    <property type="match status" value="1"/>
</dbReference>
<reference evidence="3 4" key="1">
    <citation type="submission" date="2023-10" db="EMBL/GenBank/DDBJ databases">
        <title>Chromosome-scale genome assembly provides insights into flower coloration mechanisms of Canna indica.</title>
        <authorList>
            <person name="Li C."/>
        </authorList>
    </citation>
    <scope>NUCLEOTIDE SEQUENCE [LARGE SCALE GENOMIC DNA]</scope>
    <source>
        <tissue evidence="3">Flower</tissue>
    </source>
</reference>
<dbReference type="PANTHER" id="PTHR31447">
    <property type="entry name" value="HYDROXYPROLINE-RICH GLYCOPROTEIN FAMILY PROTEIN-RELATED"/>
    <property type="match status" value="1"/>
</dbReference>
<dbReference type="Gene3D" id="2.60.120.590">
    <property type="entry name" value="Alpha-ketoglutarate-dependent dioxygenase AlkB-like"/>
    <property type="match status" value="1"/>
</dbReference>
<dbReference type="AlphaFoldDB" id="A0AAQ3Q9W9"/>
<keyword evidence="4" id="KW-1185">Reference proteome</keyword>
<dbReference type="SUPFAM" id="SSF51197">
    <property type="entry name" value="Clavaminate synthase-like"/>
    <property type="match status" value="1"/>
</dbReference>
<evidence type="ECO:0000313" key="3">
    <source>
        <dbReference type="EMBL" id="WOL00990.1"/>
    </source>
</evidence>
<dbReference type="InterPro" id="IPR037151">
    <property type="entry name" value="AlkB-like_sf"/>
</dbReference>
<organism evidence="3 4">
    <name type="scientific">Canna indica</name>
    <name type="common">Indian-shot</name>
    <dbReference type="NCBI Taxonomy" id="4628"/>
    <lineage>
        <taxon>Eukaryota</taxon>
        <taxon>Viridiplantae</taxon>
        <taxon>Streptophyta</taxon>
        <taxon>Embryophyta</taxon>
        <taxon>Tracheophyta</taxon>
        <taxon>Spermatophyta</taxon>
        <taxon>Magnoliopsida</taxon>
        <taxon>Liliopsida</taxon>
        <taxon>Zingiberales</taxon>
        <taxon>Cannaceae</taxon>
        <taxon>Canna</taxon>
    </lineage>
</organism>
<evidence type="ECO:0000256" key="2">
    <source>
        <dbReference type="SAM" id="MobiDB-lite"/>
    </source>
</evidence>
<gene>
    <name evidence="3" type="ORF">Cni_G09703</name>
</gene>